<evidence type="ECO:0000256" key="2">
    <source>
        <dbReference type="ARBA" id="ARBA00022692"/>
    </source>
</evidence>
<evidence type="ECO:0000313" key="9">
    <source>
        <dbReference type="WormBase" id="F31F4.4"/>
    </source>
</evidence>
<evidence type="ECO:0000256" key="5">
    <source>
        <dbReference type="SAM" id="Phobius"/>
    </source>
</evidence>
<accession>O17136</accession>
<dbReference type="PIR" id="T32316">
    <property type="entry name" value="T32316"/>
</dbReference>
<dbReference type="PROSITE" id="PS50262">
    <property type="entry name" value="G_PROTEIN_RECEP_F1_2"/>
    <property type="match status" value="1"/>
</dbReference>
<dbReference type="WormBase" id="F31F4.4">
    <property type="protein sequence ID" value="CE50819"/>
    <property type="gene ID" value="WBGene00005912"/>
    <property type="gene designation" value="srx-21"/>
</dbReference>
<dbReference type="Proteomes" id="UP000001940">
    <property type="component" value="Chromosome V"/>
</dbReference>
<feature type="transmembrane region" description="Helical" evidence="5">
    <location>
        <begin position="48"/>
        <end position="66"/>
    </location>
</feature>
<dbReference type="CDD" id="cd00637">
    <property type="entry name" value="7tm_classA_rhodopsin-like"/>
    <property type="match status" value="1"/>
</dbReference>
<dbReference type="PANTHER" id="PTHR23017">
    <property type="entry name" value="SERPENTINE RECEPTOR, CLASS X"/>
    <property type="match status" value="1"/>
</dbReference>
<dbReference type="eggNOG" id="ENOG502TGH1">
    <property type="taxonomic scope" value="Eukaryota"/>
</dbReference>
<evidence type="ECO:0000256" key="3">
    <source>
        <dbReference type="ARBA" id="ARBA00022989"/>
    </source>
</evidence>
<evidence type="ECO:0000313" key="8">
    <source>
        <dbReference type="Proteomes" id="UP000001940"/>
    </source>
</evidence>
<keyword evidence="3 5" id="KW-1133">Transmembrane helix</keyword>
<dbReference type="GO" id="GO:0016020">
    <property type="term" value="C:membrane"/>
    <property type="evidence" value="ECO:0007669"/>
    <property type="project" value="UniProtKB-SubCell"/>
</dbReference>
<name>O17136_CAEEL</name>
<dbReference type="FunCoup" id="O17136">
    <property type="interactions" value="2"/>
</dbReference>
<reference evidence="7 8" key="1">
    <citation type="journal article" date="1998" name="Science">
        <title>Genome sequence of the nematode C. elegans: a platform for investigating biology.</title>
        <authorList>
            <consortium name="The C. elegans sequencing consortium"/>
            <person name="Sulson J.E."/>
            <person name="Waterston R."/>
        </authorList>
    </citation>
    <scope>NUCLEOTIDE SEQUENCE [LARGE SCALE GENOMIC DNA]</scope>
    <source>
        <strain evidence="7 8">Bristol N2</strain>
    </source>
</reference>
<dbReference type="Pfam" id="PF10328">
    <property type="entry name" value="7TM_GPCR_Srx"/>
    <property type="match status" value="1"/>
</dbReference>
<feature type="transmembrane region" description="Helical" evidence="5">
    <location>
        <begin position="78"/>
        <end position="103"/>
    </location>
</feature>
<dbReference type="HOGENOM" id="CLU_059630_0_0_1"/>
<dbReference type="PANTHER" id="PTHR23017:SF46">
    <property type="entry name" value="7TM GPCR SERPENTINE RECEPTOR CLASS X (SRX) DOMAIN-CONTAINING PROTEIN-RELATED"/>
    <property type="match status" value="1"/>
</dbReference>
<dbReference type="InParanoid" id="O17136"/>
<feature type="transmembrane region" description="Helical" evidence="5">
    <location>
        <begin position="168"/>
        <end position="191"/>
    </location>
</feature>
<dbReference type="EMBL" id="BX284605">
    <property type="protein sequence ID" value="CCD70333.2"/>
    <property type="molecule type" value="Genomic_DNA"/>
</dbReference>
<feature type="transmembrane region" description="Helical" evidence="5">
    <location>
        <begin position="124"/>
        <end position="148"/>
    </location>
</feature>
<comment type="subcellular location">
    <subcellularLocation>
        <location evidence="1">Membrane</location>
    </subcellularLocation>
</comment>
<dbReference type="Gene3D" id="1.20.1070.10">
    <property type="entry name" value="Rhodopsin 7-helix transmembrane proteins"/>
    <property type="match status" value="1"/>
</dbReference>
<keyword evidence="4 5" id="KW-0472">Membrane</keyword>
<gene>
    <name evidence="7 9" type="primary">srx-21</name>
    <name evidence="7" type="ORF">CELE_F31F4.4</name>
    <name evidence="9" type="ORF">F31F4.4</name>
</gene>
<dbReference type="CTD" id="185166"/>
<dbReference type="AlphaFoldDB" id="O17136"/>
<feature type="transmembrane region" description="Helical" evidence="5">
    <location>
        <begin position="6"/>
        <end position="27"/>
    </location>
</feature>
<keyword evidence="8" id="KW-1185">Reference proteome</keyword>
<dbReference type="OrthoDB" id="5825164at2759"/>
<keyword evidence="2 5" id="KW-0812">Transmembrane</keyword>
<feature type="transmembrane region" description="Helical" evidence="5">
    <location>
        <begin position="249"/>
        <end position="270"/>
    </location>
</feature>
<keyword evidence="7" id="KW-0675">Receptor</keyword>
<dbReference type="GeneID" id="185166"/>
<evidence type="ECO:0000313" key="7">
    <source>
        <dbReference type="EMBL" id="CCD70333.2"/>
    </source>
</evidence>
<feature type="domain" description="G-protein coupled receptors family 1 profile" evidence="6">
    <location>
        <begin position="21"/>
        <end position="191"/>
    </location>
</feature>
<evidence type="ECO:0000256" key="4">
    <source>
        <dbReference type="ARBA" id="ARBA00023136"/>
    </source>
</evidence>
<dbReference type="PaxDb" id="6239-F31F4.4"/>
<dbReference type="SMR" id="O17136"/>
<sequence>MKEEHIVSSITFMIMTGGVMANVYALIIAGKMSSMNSSFGIITKNQEICNLLMCLLFLFYVCPMQLTDFEPFVKFSKYIGLAAMIIYEASMNLHLIIACNRLFAVFLPFHYDQLFTNYNTKFMVAFSWLIGLFICTLFYFILGCHFFYSDTSFTFGFRETRRCTKITWYSDFMLNNSLVMVTLVFNLLTAYKAGTTSRSMLQAAGSSMSKQLKRRERNFLRQSFFQGLSMFAGQLTYYLTAPLVDSKIIVFLLASLWAFVHAFEGGIILLTNKDVRIAAHTKKLSVTSVFVIAR</sequence>
<dbReference type="InterPro" id="IPR017452">
    <property type="entry name" value="GPCR_Rhodpsn_7TM"/>
</dbReference>
<dbReference type="UCSC" id="F31F4.4">
    <property type="organism name" value="c. elegans"/>
</dbReference>
<evidence type="ECO:0000256" key="1">
    <source>
        <dbReference type="ARBA" id="ARBA00004370"/>
    </source>
</evidence>
<organism evidence="7 8">
    <name type="scientific">Caenorhabditis elegans</name>
    <dbReference type="NCBI Taxonomy" id="6239"/>
    <lineage>
        <taxon>Eukaryota</taxon>
        <taxon>Metazoa</taxon>
        <taxon>Ecdysozoa</taxon>
        <taxon>Nematoda</taxon>
        <taxon>Chromadorea</taxon>
        <taxon>Rhabditida</taxon>
        <taxon>Rhabditina</taxon>
        <taxon>Rhabditomorpha</taxon>
        <taxon>Rhabditoidea</taxon>
        <taxon>Rhabditidae</taxon>
        <taxon>Peloderinae</taxon>
        <taxon>Caenorhabditis</taxon>
    </lineage>
</organism>
<dbReference type="InterPro" id="IPR019430">
    <property type="entry name" value="7TM_GPCR_serpentine_rcpt_Srx"/>
</dbReference>
<dbReference type="RefSeq" id="NP_503291.3">
    <property type="nucleotide sequence ID" value="NM_070890.4"/>
</dbReference>
<proteinExistence type="predicted"/>
<evidence type="ECO:0000259" key="6">
    <source>
        <dbReference type="PROSITE" id="PS50262"/>
    </source>
</evidence>
<protein>
    <submittedName>
        <fullName evidence="7">G-protein coupled receptors family 1 profile domain-containing protein</fullName>
    </submittedName>
</protein>
<dbReference type="AGR" id="WB:WBGene00005912"/>
<dbReference type="OMA" id="MANVYAL"/>
<dbReference type="SUPFAM" id="SSF81321">
    <property type="entry name" value="Family A G protein-coupled receptor-like"/>
    <property type="match status" value="1"/>
</dbReference>
<feature type="transmembrane region" description="Helical" evidence="5">
    <location>
        <begin position="219"/>
        <end position="237"/>
    </location>
</feature>
<dbReference type="KEGG" id="cel:CELE_F31F4.4"/>